<feature type="chain" id="PRO_5044023662" description="Secreted protein" evidence="2">
    <location>
        <begin position="25"/>
        <end position="117"/>
    </location>
</feature>
<protein>
    <recommendedName>
        <fullName evidence="5">Secreted protein</fullName>
    </recommendedName>
</protein>
<dbReference type="EMBL" id="JANPWB010000001">
    <property type="protein sequence ID" value="KAJ1213618.1"/>
    <property type="molecule type" value="Genomic_DNA"/>
</dbReference>
<evidence type="ECO:0008006" key="5">
    <source>
        <dbReference type="Google" id="ProtNLM"/>
    </source>
</evidence>
<dbReference type="Proteomes" id="UP001066276">
    <property type="component" value="Chromosome 1_1"/>
</dbReference>
<sequence>MPSLGAYILLQLLQLSLLPQSTQHLSRPRGPSTTETAEAFVPQSGPQFSPAARLLAWFRYALCHPTRFDGLRLDWLGALLWAATLNTLDFHQNMPDDIDRGNQASEEPKLEDDLRMI</sequence>
<organism evidence="3 4">
    <name type="scientific">Pleurodeles waltl</name>
    <name type="common">Iberian ribbed newt</name>
    <dbReference type="NCBI Taxonomy" id="8319"/>
    <lineage>
        <taxon>Eukaryota</taxon>
        <taxon>Metazoa</taxon>
        <taxon>Chordata</taxon>
        <taxon>Craniata</taxon>
        <taxon>Vertebrata</taxon>
        <taxon>Euteleostomi</taxon>
        <taxon>Amphibia</taxon>
        <taxon>Batrachia</taxon>
        <taxon>Caudata</taxon>
        <taxon>Salamandroidea</taxon>
        <taxon>Salamandridae</taxon>
        <taxon>Pleurodelinae</taxon>
        <taxon>Pleurodeles</taxon>
    </lineage>
</organism>
<evidence type="ECO:0000256" key="2">
    <source>
        <dbReference type="SAM" id="SignalP"/>
    </source>
</evidence>
<comment type="caution">
    <text evidence="3">The sequence shown here is derived from an EMBL/GenBank/DDBJ whole genome shotgun (WGS) entry which is preliminary data.</text>
</comment>
<keyword evidence="2" id="KW-0732">Signal</keyword>
<accession>A0AAV7WHS6</accession>
<proteinExistence type="predicted"/>
<feature type="compositionally biased region" description="Basic and acidic residues" evidence="1">
    <location>
        <begin position="106"/>
        <end position="117"/>
    </location>
</feature>
<reference evidence="3" key="1">
    <citation type="journal article" date="2022" name="bioRxiv">
        <title>Sequencing and chromosome-scale assembly of the giantPleurodeles waltlgenome.</title>
        <authorList>
            <person name="Brown T."/>
            <person name="Elewa A."/>
            <person name="Iarovenko S."/>
            <person name="Subramanian E."/>
            <person name="Araus A.J."/>
            <person name="Petzold A."/>
            <person name="Susuki M."/>
            <person name="Suzuki K.-i.T."/>
            <person name="Hayashi T."/>
            <person name="Toyoda A."/>
            <person name="Oliveira C."/>
            <person name="Osipova E."/>
            <person name="Leigh N.D."/>
            <person name="Simon A."/>
            <person name="Yun M.H."/>
        </authorList>
    </citation>
    <scope>NUCLEOTIDE SEQUENCE</scope>
    <source>
        <strain evidence="3">20211129_DDA</strain>
        <tissue evidence="3">Liver</tissue>
    </source>
</reference>
<keyword evidence="4" id="KW-1185">Reference proteome</keyword>
<evidence type="ECO:0000256" key="1">
    <source>
        <dbReference type="SAM" id="MobiDB-lite"/>
    </source>
</evidence>
<gene>
    <name evidence="3" type="ORF">NDU88_001251</name>
</gene>
<evidence type="ECO:0000313" key="3">
    <source>
        <dbReference type="EMBL" id="KAJ1213618.1"/>
    </source>
</evidence>
<feature type="region of interest" description="Disordered" evidence="1">
    <location>
        <begin position="93"/>
        <end position="117"/>
    </location>
</feature>
<feature type="region of interest" description="Disordered" evidence="1">
    <location>
        <begin position="23"/>
        <end position="44"/>
    </location>
</feature>
<feature type="signal peptide" evidence="2">
    <location>
        <begin position="1"/>
        <end position="24"/>
    </location>
</feature>
<dbReference type="AlphaFoldDB" id="A0AAV7WHS6"/>
<name>A0AAV7WHS6_PLEWA</name>
<evidence type="ECO:0000313" key="4">
    <source>
        <dbReference type="Proteomes" id="UP001066276"/>
    </source>
</evidence>